<evidence type="ECO:0000313" key="2">
    <source>
        <dbReference type="Proteomes" id="UP000275078"/>
    </source>
</evidence>
<name>A0A3N4HLM4_ASCIM</name>
<accession>A0A3N4HLM4</accession>
<protein>
    <submittedName>
        <fullName evidence="1">Uncharacterized protein</fullName>
    </submittedName>
</protein>
<reference evidence="1 2" key="1">
    <citation type="journal article" date="2018" name="Nat. Ecol. Evol.">
        <title>Pezizomycetes genomes reveal the molecular basis of ectomycorrhizal truffle lifestyle.</title>
        <authorList>
            <person name="Murat C."/>
            <person name="Payen T."/>
            <person name="Noel B."/>
            <person name="Kuo A."/>
            <person name="Morin E."/>
            <person name="Chen J."/>
            <person name="Kohler A."/>
            <person name="Krizsan K."/>
            <person name="Balestrini R."/>
            <person name="Da Silva C."/>
            <person name="Montanini B."/>
            <person name="Hainaut M."/>
            <person name="Levati E."/>
            <person name="Barry K.W."/>
            <person name="Belfiori B."/>
            <person name="Cichocki N."/>
            <person name="Clum A."/>
            <person name="Dockter R.B."/>
            <person name="Fauchery L."/>
            <person name="Guy J."/>
            <person name="Iotti M."/>
            <person name="Le Tacon F."/>
            <person name="Lindquist E.A."/>
            <person name="Lipzen A."/>
            <person name="Malagnac F."/>
            <person name="Mello A."/>
            <person name="Molinier V."/>
            <person name="Miyauchi S."/>
            <person name="Poulain J."/>
            <person name="Riccioni C."/>
            <person name="Rubini A."/>
            <person name="Sitrit Y."/>
            <person name="Splivallo R."/>
            <person name="Traeger S."/>
            <person name="Wang M."/>
            <person name="Zifcakova L."/>
            <person name="Wipf D."/>
            <person name="Zambonelli A."/>
            <person name="Paolocci F."/>
            <person name="Nowrousian M."/>
            <person name="Ottonello S."/>
            <person name="Baldrian P."/>
            <person name="Spatafora J.W."/>
            <person name="Henrissat B."/>
            <person name="Nagy L.G."/>
            <person name="Aury J.M."/>
            <person name="Wincker P."/>
            <person name="Grigoriev I.V."/>
            <person name="Bonfante P."/>
            <person name="Martin F.M."/>
        </authorList>
    </citation>
    <scope>NUCLEOTIDE SEQUENCE [LARGE SCALE GENOMIC DNA]</scope>
    <source>
        <strain evidence="1 2">RN42</strain>
    </source>
</reference>
<dbReference type="Proteomes" id="UP000275078">
    <property type="component" value="Unassembled WGS sequence"/>
</dbReference>
<dbReference type="AlphaFoldDB" id="A0A3N4HLM4"/>
<sequence length="473" mass="53421">MTYEDKRPPSMPARDCQFCAEELQAANLESGQGMSLPPGSTAPNLPGWITPKHPLYNYQLEPPFLVVYYPAFHPLRPLFYRPFEYADYTPYPPNPSPVPALGARFITTPFPPGPITGPATSNCHTPSPSTLPPPIQPSHPLPLRRSNIHTGRLYLAVLPSTSKGPNEPIGGPPPVPTVSNSRYIWILDRVTQLHEDPSFEFHVLHPGPTLPSTNRHRWIRFSSFLQDQIKNHSSPDLTPCLPPEKEWYICTSRYFYAVPAASTEQTDETLSTPWWSPDTLVYEHRGWQARIPLAETFVAGSGVPNTWEQVWEKEFPTEGSALDLHFYPALKIQTNRIYRAVLPQQSPKTDDEMGSDAEDESEHFIWVLHDSMDDKANSFMFLLLSNTNEEYGIEHWTNLKWKINLEPPPGKEWYICNTRCFKGIAVSGSSVGLDAGDIGKLARLESWTEVWEQAFSRNGDPIELCVYDVGHGM</sequence>
<evidence type="ECO:0000313" key="1">
    <source>
        <dbReference type="EMBL" id="RPA74669.1"/>
    </source>
</evidence>
<dbReference type="EMBL" id="ML119783">
    <property type="protein sequence ID" value="RPA74669.1"/>
    <property type="molecule type" value="Genomic_DNA"/>
</dbReference>
<keyword evidence="2" id="KW-1185">Reference proteome</keyword>
<proteinExistence type="predicted"/>
<gene>
    <name evidence="1" type="ORF">BJ508DRAFT_332815</name>
</gene>
<organism evidence="1 2">
    <name type="scientific">Ascobolus immersus RN42</name>
    <dbReference type="NCBI Taxonomy" id="1160509"/>
    <lineage>
        <taxon>Eukaryota</taxon>
        <taxon>Fungi</taxon>
        <taxon>Dikarya</taxon>
        <taxon>Ascomycota</taxon>
        <taxon>Pezizomycotina</taxon>
        <taxon>Pezizomycetes</taxon>
        <taxon>Pezizales</taxon>
        <taxon>Ascobolaceae</taxon>
        <taxon>Ascobolus</taxon>
    </lineage>
</organism>